<sequence>MFLIIIIYGVVIYPICHGISQIKKEKLFTTEAGKRIVSSLSTITTTTASSTACASLCTSDKDCMTASYYNISKQCKLDSDCNPTTENWQNGILIRLKTIPSDCSEFPDGTIDGVYTISVNNDCIDVYCDMVDKWTVIQRRQDGSIDFYRDWLDYKNGFGDLSGEYWLGNDKISNILNGKSYSLRFDLEDWYGERRYAQYATFSIADESAEYQLTLAGYSGDAGDSMLDNDPPLNLNGQRFSTKDRDNDDDTGGQCALTQKGGWWYKWCTYSNPNGLYFLGTEPGHSGIYWYKWNASIPYYRMKSVTMKIKHLP</sequence>
<dbReference type="Pfam" id="PF00024">
    <property type="entry name" value="PAN_1"/>
    <property type="match status" value="1"/>
</dbReference>
<reference evidence="4" key="1">
    <citation type="submission" date="2018-11" db="EMBL/GenBank/DDBJ databases">
        <authorList>
            <person name="Alioto T."/>
            <person name="Alioto T."/>
        </authorList>
    </citation>
    <scope>NUCLEOTIDE SEQUENCE</scope>
</reference>
<dbReference type="Gene3D" id="3.90.215.10">
    <property type="entry name" value="Gamma Fibrinogen, chain A, domain 1"/>
    <property type="match status" value="1"/>
</dbReference>
<protein>
    <recommendedName>
        <fullName evidence="6">Fibrinogen C-terminal domain-containing protein</fullName>
    </recommendedName>
</protein>
<dbReference type="GO" id="GO:0005615">
    <property type="term" value="C:extracellular space"/>
    <property type="evidence" value="ECO:0007669"/>
    <property type="project" value="TreeGrafter"/>
</dbReference>
<keyword evidence="1" id="KW-1015">Disulfide bond</keyword>
<evidence type="ECO:0000256" key="1">
    <source>
        <dbReference type="ARBA" id="ARBA00023157"/>
    </source>
</evidence>
<proteinExistence type="predicted"/>
<dbReference type="InterPro" id="IPR050373">
    <property type="entry name" value="Fibrinogen_C-term_domain"/>
</dbReference>
<dbReference type="CDD" id="cd00087">
    <property type="entry name" value="FReD"/>
    <property type="match status" value="1"/>
</dbReference>
<feature type="domain" description="Apple" evidence="2">
    <location>
        <begin position="16"/>
        <end position="103"/>
    </location>
</feature>
<dbReference type="SMART" id="SM00186">
    <property type="entry name" value="FBG"/>
    <property type="match status" value="1"/>
</dbReference>
<dbReference type="InterPro" id="IPR020837">
    <property type="entry name" value="Fibrinogen_CS"/>
</dbReference>
<dbReference type="PROSITE" id="PS50948">
    <property type="entry name" value="PAN"/>
    <property type="match status" value="1"/>
</dbReference>
<feature type="domain" description="Fibrinogen C-terminal" evidence="3">
    <location>
        <begin position="94"/>
        <end position="313"/>
    </location>
</feature>
<evidence type="ECO:0008006" key="6">
    <source>
        <dbReference type="Google" id="ProtNLM"/>
    </source>
</evidence>
<dbReference type="InterPro" id="IPR036056">
    <property type="entry name" value="Fibrinogen-like_C"/>
</dbReference>
<organism evidence="4 5">
    <name type="scientific">Mytilus galloprovincialis</name>
    <name type="common">Mediterranean mussel</name>
    <dbReference type="NCBI Taxonomy" id="29158"/>
    <lineage>
        <taxon>Eukaryota</taxon>
        <taxon>Metazoa</taxon>
        <taxon>Spiralia</taxon>
        <taxon>Lophotrochozoa</taxon>
        <taxon>Mollusca</taxon>
        <taxon>Bivalvia</taxon>
        <taxon>Autobranchia</taxon>
        <taxon>Pteriomorphia</taxon>
        <taxon>Mytilida</taxon>
        <taxon>Mytiloidea</taxon>
        <taxon>Mytilidae</taxon>
        <taxon>Mytilinae</taxon>
        <taxon>Mytilus</taxon>
    </lineage>
</organism>
<comment type="caution">
    <text evidence="4">The sequence shown here is derived from an EMBL/GenBank/DDBJ whole genome shotgun (WGS) entry which is preliminary data.</text>
</comment>
<evidence type="ECO:0000259" key="2">
    <source>
        <dbReference type="PROSITE" id="PS50948"/>
    </source>
</evidence>
<evidence type="ECO:0000259" key="3">
    <source>
        <dbReference type="PROSITE" id="PS51406"/>
    </source>
</evidence>
<dbReference type="InterPro" id="IPR002181">
    <property type="entry name" value="Fibrinogen_a/b/g_C_dom"/>
</dbReference>
<dbReference type="EMBL" id="UYJE01001194">
    <property type="protein sequence ID" value="VDI00009.1"/>
    <property type="molecule type" value="Genomic_DNA"/>
</dbReference>
<dbReference type="AlphaFoldDB" id="A0A8B6C546"/>
<evidence type="ECO:0000313" key="4">
    <source>
        <dbReference type="EMBL" id="VDI00009.1"/>
    </source>
</evidence>
<dbReference type="OrthoDB" id="6063075at2759"/>
<dbReference type="PROSITE" id="PS00514">
    <property type="entry name" value="FIBRINOGEN_C_1"/>
    <property type="match status" value="1"/>
</dbReference>
<name>A0A8B6C546_MYTGA</name>
<dbReference type="SUPFAM" id="SSF57414">
    <property type="entry name" value="Hairpin loop containing domain-like"/>
    <property type="match status" value="1"/>
</dbReference>
<dbReference type="PROSITE" id="PS51406">
    <property type="entry name" value="FIBRINOGEN_C_2"/>
    <property type="match status" value="1"/>
</dbReference>
<dbReference type="InterPro" id="IPR014716">
    <property type="entry name" value="Fibrinogen_a/b/g_C_1"/>
</dbReference>
<evidence type="ECO:0000313" key="5">
    <source>
        <dbReference type="Proteomes" id="UP000596742"/>
    </source>
</evidence>
<dbReference type="Proteomes" id="UP000596742">
    <property type="component" value="Unassembled WGS sequence"/>
</dbReference>
<gene>
    <name evidence="4" type="ORF">MGAL_10B017267</name>
</gene>
<keyword evidence="5" id="KW-1185">Reference proteome</keyword>
<accession>A0A8B6C546</accession>
<dbReference type="Gene3D" id="4.10.530.10">
    <property type="entry name" value="Gamma-fibrinogen Carboxyl Terminal Fragment, domain 2"/>
    <property type="match status" value="1"/>
</dbReference>
<dbReference type="PANTHER" id="PTHR19143">
    <property type="entry name" value="FIBRINOGEN/TENASCIN/ANGIOPOEITIN"/>
    <property type="match status" value="1"/>
</dbReference>
<dbReference type="Pfam" id="PF00147">
    <property type="entry name" value="Fibrinogen_C"/>
    <property type="match status" value="1"/>
</dbReference>
<dbReference type="SUPFAM" id="SSF56496">
    <property type="entry name" value="Fibrinogen C-terminal domain-like"/>
    <property type="match status" value="1"/>
</dbReference>
<dbReference type="InterPro" id="IPR003609">
    <property type="entry name" value="Pan_app"/>
</dbReference>